<proteinExistence type="predicted"/>
<name>A0ABQ2DR06_9BACI</name>
<dbReference type="RefSeq" id="WP_188943638.1">
    <property type="nucleotide sequence ID" value="NZ_BMPN01000005.1"/>
</dbReference>
<evidence type="ECO:0000256" key="1">
    <source>
        <dbReference type="SAM" id="MobiDB-lite"/>
    </source>
</evidence>
<gene>
    <name evidence="2" type="ORF">GCM10007111_30470</name>
</gene>
<reference evidence="3" key="1">
    <citation type="journal article" date="2019" name="Int. J. Syst. Evol. Microbiol.">
        <title>The Global Catalogue of Microorganisms (GCM) 10K type strain sequencing project: providing services to taxonomists for standard genome sequencing and annotation.</title>
        <authorList>
            <consortium name="The Broad Institute Genomics Platform"/>
            <consortium name="The Broad Institute Genome Sequencing Center for Infectious Disease"/>
            <person name="Wu L."/>
            <person name="Ma J."/>
        </authorList>
    </citation>
    <scope>NUCLEOTIDE SEQUENCE [LARGE SCALE GENOMIC DNA]</scope>
    <source>
        <strain evidence="3">JCM 30071</strain>
    </source>
</reference>
<organism evidence="2 3">
    <name type="scientific">Virgibacillus kapii</name>
    <dbReference type="NCBI Taxonomy" id="1638645"/>
    <lineage>
        <taxon>Bacteria</taxon>
        <taxon>Bacillati</taxon>
        <taxon>Bacillota</taxon>
        <taxon>Bacilli</taxon>
        <taxon>Bacillales</taxon>
        <taxon>Bacillaceae</taxon>
        <taxon>Virgibacillus</taxon>
    </lineage>
</organism>
<accession>A0ABQ2DR06</accession>
<dbReference type="Proteomes" id="UP000634435">
    <property type="component" value="Unassembled WGS sequence"/>
</dbReference>
<evidence type="ECO:0000313" key="3">
    <source>
        <dbReference type="Proteomes" id="UP000634435"/>
    </source>
</evidence>
<protein>
    <submittedName>
        <fullName evidence="2">Uncharacterized protein</fullName>
    </submittedName>
</protein>
<keyword evidence="3" id="KW-1185">Reference proteome</keyword>
<dbReference type="EMBL" id="BMPN01000005">
    <property type="protein sequence ID" value="GGJ66374.1"/>
    <property type="molecule type" value="Genomic_DNA"/>
</dbReference>
<comment type="caution">
    <text evidence="2">The sequence shown here is derived from an EMBL/GenBank/DDBJ whole genome shotgun (WGS) entry which is preliminary data.</text>
</comment>
<evidence type="ECO:0000313" key="2">
    <source>
        <dbReference type="EMBL" id="GGJ66374.1"/>
    </source>
</evidence>
<sequence>MNNRGMMTSLLAIGATGAAIYGITKGVQNGTFKNMSQNLSNAMNNSTAQQITQPIQNMTNNQNAQQLTNTLSGLNSSQQQAPNNHSQSSK</sequence>
<feature type="region of interest" description="Disordered" evidence="1">
    <location>
        <begin position="71"/>
        <end position="90"/>
    </location>
</feature>